<dbReference type="CDD" id="cd17580">
    <property type="entry name" value="REC_2_DhkD-like"/>
    <property type="match status" value="1"/>
</dbReference>
<feature type="domain" description="PAS" evidence="9">
    <location>
        <begin position="838"/>
        <end position="908"/>
    </location>
</feature>
<feature type="domain" description="CheR-type methyltransferase" evidence="12">
    <location>
        <begin position="232"/>
        <end position="487"/>
    </location>
</feature>
<dbReference type="CDD" id="cd00130">
    <property type="entry name" value="PAS"/>
    <property type="match status" value="2"/>
</dbReference>
<dbReference type="InterPro" id="IPR003594">
    <property type="entry name" value="HATPase_dom"/>
</dbReference>
<dbReference type="Pfam" id="PF08447">
    <property type="entry name" value="PAS_3"/>
    <property type="match status" value="1"/>
</dbReference>
<dbReference type="EC" id="2.7.13.3" evidence="2"/>
<dbReference type="PROSITE" id="PS50109">
    <property type="entry name" value="HIS_KIN"/>
    <property type="match status" value="1"/>
</dbReference>
<dbReference type="SMART" id="SM00388">
    <property type="entry name" value="HisKA"/>
    <property type="match status" value="1"/>
</dbReference>
<dbReference type="InterPro" id="IPR000780">
    <property type="entry name" value="CheR_MeTrfase"/>
</dbReference>
<dbReference type="SMART" id="SM00387">
    <property type="entry name" value="HATPase_c"/>
    <property type="match status" value="1"/>
</dbReference>
<dbReference type="PROSITE" id="PS50110">
    <property type="entry name" value="RESPONSE_REGULATORY"/>
    <property type="match status" value="1"/>
</dbReference>
<evidence type="ECO:0000259" key="12">
    <source>
        <dbReference type="PROSITE" id="PS50123"/>
    </source>
</evidence>
<dbReference type="SMART" id="SM00086">
    <property type="entry name" value="PAC"/>
    <property type="match status" value="3"/>
</dbReference>
<keyword evidence="4" id="KW-0378">Hydrolase</keyword>
<keyword evidence="14" id="KW-1185">Reference proteome</keyword>
<evidence type="ECO:0000256" key="2">
    <source>
        <dbReference type="ARBA" id="ARBA00012438"/>
    </source>
</evidence>
<dbReference type="InterPro" id="IPR035965">
    <property type="entry name" value="PAS-like_dom_sf"/>
</dbReference>
<dbReference type="InterPro" id="IPR001610">
    <property type="entry name" value="PAC"/>
</dbReference>
<feature type="region of interest" description="Disordered" evidence="6">
    <location>
        <begin position="660"/>
        <end position="695"/>
    </location>
</feature>
<feature type="domain" description="PAS" evidence="9">
    <location>
        <begin position="959"/>
        <end position="1029"/>
    </location>
</feature>
<dbReference type="PRINTS" id="PR00996">
    <property type="entry name" value="CHERMTFRASE"/>
</dbReference>
<dbReference type="InterPro" id="IPR005467">
    <property type="entry name" value="His_kinase_dom"/>
</dbReference>
<dbReference type="InterPro" id="IPR000014">
    <property type="entry name" value="PAS"/>
</dbReference>
<dbReference type="Gene3D" id="3.40.50.180">
    <property type="entry name" value="Methylesterase CheB, C-terminal domain"/>
    <property type="match status" value="1"/>
</dbReference>
<dbReference type="PROSITE" id="PS50112">
    <property type="entry name" value="PAS"/>
    <property type="match status" value="2"/>
</dbReference>
<dbReference type="PANTHER" id="PTHR24422:SF27">
    <property type="entry name" value="PROTEIN-GLUTAMATE O-METHYLTRANSFERASE"/>
    <property type="match status" value="1"/>
</dbReference>
<feature type="domain" description="CheB-type methylesterase" evidence="11">
    <location>
        <begin position="14"/>
        <end position="204"/>
    </location>
</feature>
<dbReference type="SUPFAM" id="SSF55874">
    <property type="entry name" value="ATPase domain of HSP90 chaperone/DNA topoisomerase II/histidine kinase"/>
    <property type="match status" value="1"/>
</dbReference>
<dbReference type="InterPro" id="IPR001789">
    <property type="entry name" value="Sig_transdc_resp-reg_receiver"/>
</dbReference>
<feature type="modified residue" description="4-aspartylphosphate" evidence="5">
    <location>
        <position position="1386"/>
    </location>
</feature>
<feature type="domain" description="Histidine kinase" evidence="7">
    <location>
        <begin position="1095"/>
        <end position="1313"/>
    </location>
</feature>
<gene>
    <name evidence="13" type="ORF">ABDJ40_06595</name>
</gene>
<dbReference type="InterPro" id="IPR036890">
    <property type="entry name" value="HATPase_C_sf"/>
</dbReference>
<dbReference type="SMART" id="SM00138">
    <property type="entry name" value="MeTrc"/>
    <property type="match status" value="1"/>
</dbReference>
<evidence type="ECO:0000256" key="5">
    <source>
        <dbReference type="PROSITE-ProRule" id="PRU00169"/>
    </source>
</evidence>
<evidence type="ECO:0000256" key="4">
    <source>
        <dbReference type="PROSITE-ProRule" id="PRU00050"/>
    </source>
</evidence>
<dbReference type="Gene3D" id="3.30.565.10">
    <property type="entry name" value="Histidine kinase-like ATPase, C-terminal domain"/>
    <property type="match status" value="1"/>
</dbReference>
<dbReference type="Proteomes" id="UP001462640">
    <property type="component" value="Unassembled WGS sequence"/>
</dbReference>
<evidence type="ECO:0000313" key="13">
    <source>
        <dbReference type="EMBL" id="MEO3712433.1"/>
    </source>
</evidence>
<evidence type="ECO:0000259" key="9">
    <source>
        <dbReference type="PROSITE" id="PS50112"/>
    </source>
</evidence>
<feature type="domain" description="PAC" evidence="10">
    <location>
        <begin position="909"/>
        <end position="963"/>
    </location>
</feature>
<dbReference type="Gene3D" id="3.40.50.150">
    <property type="entry name" value="Vaccinia Virus protein VP39"/>
    <property type="match status" value="1"/>
</dbReference>
<evidence type="ECO:0000313" key="14">
    <source>
        <dbReference type="Proteomes" id="UP001462640"/>
    </source>
</evidence>
<proteinExistence type="predicted"/>
<protein>
    <recommendedName>
        <fullName evidence="2">histidine kinase</fullName>
        <ecNumber evidence="2">2.7.13.3</ecNumber>
    </recommendedName>
</protein>
<dbReference type="PROSITE" id="PS50122">
    <property type="entry name" value="CHEB"/>
    <property type="match status" value="1"/>
</dbReference>
<dbReference type="SUPFAM" id="SSF53335">
    <property type="entry name" value="S-adenosyl-L-methionine-dependent methyltransferases"/>
    <property type="match status" value="1"/>
</dbReference>
<dbReference type="Pfam" id="PF01739">
    <property type="entry name" value="CheR"/>
    <property type="match status" value="1"/>
</dbReference>
<dbReference type="SMART" id="SM00448">
    <property type="entry name" value="REC"/>
    <property type="match status" value="1"/>
</dbReference>
<dbReference type="CDD" id="cd16434">
    <property type="entry name" value="CheB-CheR_fusion"/>
    <property type="match status" value="1"/>
</dbReference>
<comment type="catalytic activity">
    <reaction evidence="1">
        <text>ATP + protein L-histidine = ADP + protein N-phospho-L-histidine.</text>
        <dbReference type="EC" id="2.7.13.3"/>
    </reaction>
</comment>
<dbReference type="Pfam" id="PF02518">
    <property type="entry name" value="HATPase_c"/>
    <property type="match status" value="1"/>
</dbReference>
<dbReference type="InterPro" id="IPR022642">
    <property type="entry name" value="CheR_C"/>
</dbReference>
<dbReference type="SUPFAM" id="SSF47757">
    <property type="entry name" value="Chemotaxis receptor methyltransferase CheR, N-terminal domain"/>
    <property type="match status" value="1"/>
</dbReference>
<feature type="compositionally biased region" description="Low complexity" evidence="6">
    <location>
        <begin position="674"/>
        <end position="687"/>
    </location>
</feature>
<dbReference type="Pfam" id="PF00072">
    <property type="entry name" value="Response_reg"/>
    <property type="match status" value="1"/>
</dbReference>
<dbReference type="Pfam" id="PF03705">
    <property type="entry name" value="CheR_N"/>
    <property type="match status" value="1"/>
</dbReference>
<evidence type="ECO:0000259" key="7">
    <source>
        <dbReference type="PROSITE" id="PS50109"/>
    </source>
</evidence>
<dbReference type="InterPro" id="IPR013655">
    <property type="entry name" value="PAS_fold_3"/>
</dbReference>
<dbReference type="SUPFAM" id="SSF55785">
    <property type="entry name" value="PYP-like sensor domain (PAS domain)"/>
    <property type="match status" value="3"/>
</dbReference>
<comment type="caution">
    <text evidence="13">The sequence shown here is derived from an EMBL/GenBank/DDBJ whole genome shotgun (WGS) entry which is preliminary data.</text>
</comment>
<dbReference type="InterPro" id="IPR022641">
    <property type="entry name" value="CheR_N"/>
</dbReference>
<dbReference type="PANTHER" id="PTHR24422">
    <property type="entry name" value="CHEMOTAXIS PROTEIN METHYLTRANSFERASE"/>
    <property type="match status" value="1"/>
</dbReference>
<dbReference type="InterPro" id="IPR035909">
    <property type="entry name" value="CheB_C"/>
</dbReference>
<keyword evidence="5" id="KW-0597">Phosphoprotein</keyword>
<reference evidence="13 14" key="1">
    <citation type="submission" date="2024-05" db="EMBL/GenBank/DDBJ databases">
        <title>Roseateles sp. 2.12 16S ribosomal RNA gene Genome sequencing and assembly.</title>
        <authorList>
            <person name="Woo H."/>
        </authorList>
    </citation>
    <scope>NUCLEOTIDE SEQUENCE [LARGE SCALE GENOMIC DNA]</scope>
    <source>
        <strain evidence="13 14">2.12</strain>
    </source>
</reference>
<dbReference type="Gene3D" id="3.30.450.20">
    <property type="entry name" value="PAS domain"/>
    <property type="match status" value="3"/>
</dbReference>
<dbReference type="PROSITE" id="PS50113">
    <property type="entry name" value="PAC"/>
    <property type="match status" value="3"/>
</dbReference>
<dbReference type="CDD" id="cd00082">
    <property type="entry name" value="HisKA"/>
    <property type="match status" value="1"/>
</dbReference>
<evidence type="ECO:0000259" key="8">
    <source>
        <dbReference type="PROSITE" id="PS50110"/>
    </source>
</evidence>
<sequence>MNESLDIPADSSSPPGHPMVVALGASAGGLEALREFFGAMVPDERLAFVVLTHLPPHHVSYLAELLQRAGMLPAQEVQAGDRIRGGRVHVMPPGCWMSVQGNVLAFEDKPVDRAAGLRPIDHFMASLAEDAGARAIGIVLSGTDHDGTAGLKAIKAAGGWTFAQTPATAEFPGMPQSAIAAGAADEVMAPRAMALALLDYLKRQPQPLPDEAAGDDDVSAESEDLLHEALALVLDRTGHDFQLYRPGMLRRRLRRRMVRSRCQQLGEYLELLRDTPEESAALAAEFLIGVTEFFRDGEAWDELADTLLPALLAERQPDAPPLRVWTPGCSSGEESYSIAMLLIEALEQRGLPPAVQVFGTDIDLEALAVARRGVYPASIDAAMPPERLARFFDRRGDDFVVCKPLRDSVMFAPQNLARDTPFSRLDLLLCRNVLMYLEQSLQDRIVQLFHFALKPGGLLWLGKAESLTGHGSLFEPVSRPMRVYRRLGGRSHLPRGFMAPLSPAAESAYRAADRSLAAGDVLRLHLTGREVSAAVLIDREGRALHYHGDTGRFLAPQGDATQELLRTVRQELKPAMRLLIRQAFSEGAATSRQIALQDGLLTKQVLIQAEPVQGKAGRGAFVVTFTASGRAPGPAAPVPPAGEGLSELEESRRELAQALEDAERSNEELRLASEEASSLNEELQSSTEELESSKEELQSLNEELATVNAQLEERMAEMARHADDLSNLLESTALAAILLDREMRIRRFTPAAMQLFSLRSGDEGRLLSDIASRVEDPQFAQEARRTFDLRQTSDAEITSLDGRLYLRRLQPFLTQTGEVDGVVATYIDITVIRNAAQQVRQLASVLDHSNDAVLTLDPQGLILNWNQGAERIFGYTATQARQLTIFDLVPPEYQDGTRRLMKRALEAGAAGPADVLRCTRGGHRINVSVVMSALRNEQGMPAALLSTERDITERRRIESEVRFRRLADDIPALLRVEDRQGLAQFVNRACTEFTGASIDMLLGSGWLEFVHPQDRQRYLAEQTRAYAARARLEIDIRLRRHDGVPRWTRSISVPHVGGDSEFAGYVALMLDIDDRKLAERELMDAHRRKDEFLAMLAHELRNPLAPIRNAAQLLSRQDAAGETAAWAVGVIERQTQAMSRLLDSLLDVARIARGKTELELAPVELRVVIERSIEVSQALIDSRSQVLRVEVPDEALLISGDLVRLTQVFANLLNNASKYTDEGGEIQVKACALGRQVLVQVSDNGAGISADMLPRVFDLFSQADRTLDRAKGGLGLGLTLVRQLVELHRGEVTASSPGLGKGSTFSVRLPLLEPLPKSPAQAPASPAVPRASPLARRVLVVDDNVDAAQMLGAILQLHGHEVCLAFDGARALAVADQQPFDVIILDIGLPGLDGYQVARTLRGRAAMSGVTLIALTGYGLKEDVDRARSAGCDTHFVKPVDADALLQRIEQAPPRSP</sequence>
<dbReference type="Gene3D" id="3.40.50.2300">
    <property type="match status" value="1"/>
</dbReference>
<feature type="active site" evidence="4">
    <location>
        <position position="26"/>
    </location>
</feature>
<dbReference type="InterPro" id="IPR036097">
    <property type="entry name" value="HisK_dim/P_sf"/>
</dbReference>
<dbReference type="Pfam" id="PF08448">
    <property type="entry name" value="PAS_4"/>
    <property type="match status" value="1"/>
</dbReference>
<name>A0ABV0GBL5_9BURK</name>
<dbReference type="InterPro" id="IPR000673">
    <property type="entry name" value="Sig_transdc_resp-reg_Me-estase"/>
</dbReference>
<dbReference type="SUPFAM" id="SSF52172">
    <property type="entry name" value="CheY-like"/>
    <property type="match status" value="1"/>
</dbReference>
<feature type="domain" description="Response regulatory" evidence="8">
    <location>
        <begin position="1337"/>
        <end position="1453"/>
    </location>
</feature>
<evidence type="ECO:0000256" key="1">
    <source>
        <dbReference type="ARBA" id="ARBA00000085"/>
    </source>
</evidence>
<dbReference type="SUPFAM" id="SSF47384">
    <property type="entry name" value="Homodimeric domain of signal transducing histidine kinase"/>
    <property type="match status" value="1"/>
</dbReference>
<dbReference type="NCBIfam" id="TIGR00229">
    <property type="entry name" value="sensory_box"/>
    <property type="match status" value="2"/>
</dbReference>
<dbReference type="Pfam" id="PF00512">
    <property type="entry name" value="HisKA"/>
    <property type="match status" value="1"/>
</dbReference>
<accession>A0ABV0GBL5</accession>
<dbReference type="SUPFAM" id="SSF52738">
    <property type="entry name" value="Methylesterase CheB, C-terminal domain"/>
    <property type="match status" value="1"/>
</dbReference>
<evidence type="ECO:0000259" key="10">
    <source>
        <dbReference type="PROSITE" id="PS50113"/>
    </source>
</evidence>
<feature type="active site" evidence="4">
    <location>
        <position position="146"/>
    </location>
</feature>
<dbReference type="SMART" id="SM00091">
    <property type="entry name" value="PAS"/>
    <property type="match status" value="3"/>
</dbReference>
<dbReference type="Pfam" id="PF13596">
    <property type="entry name" value="PAS_10"/>
    <property type="match status" value="1"/>
</dbReference>
<keyword evidence="3 4" id="KW-0145">Chemotaxis</keyword>
<dbReference type="InterPro" id="IPR003661">
    <property type="entry name" value="HisK_dim/P_dom"/>
</dbReference>
<dbReference type="RefSeq" id="WP_347607804.1">
    <property type="nucleotide sequence ID" value="NZ_JBDPZC010000002.1"/>
</dbReference>
<dbReference type="Gene3D" id="1.10.287.130">
    <property type="match status" value="1"/>
</dbReference>
<dbReference type="InterPro" id="IPR029063">
    <property type="entry name" value="SAM-dependent_MTases_sf"/>
</dbReference>
<feature type="domain" description="PAC" evidence="10">
    <location>
        <begin position="1032"/>
        <end position="1084"/>
    </location>
</feature>
<feature type="active site" evidence="4">
    <location>
        <position position="53"/>
    </location>
</feature>
<feature type="compositionally biased region" description="Basic and acidic residues" evidence="6">
    <location>
        <begin position="660"/>
        <end position="673"/>
    </location>
</feature>
<evidence type="ECO:0000259" key="11">
    <source>
        <dbReference type="PROSITE" id="PS50122"/>
    </source>
</evidence>
<dbReference type="InterPro" id="IPR011006">
    <property type="entry name" value="CheY-like_superfamily"/>
</dbReference>
<dbReference type="PROSITE" id="PS50123">
    <property type="entry name" value="CHER"/>
    <property type="match status" value="1"/>
</dbReference>
<dbReference type="EMBL" id="JBDPZC010000002">
    <property type="protein sequence ID" value="MEO3712433.1"/>
    <property type="molecule type" value="Genomic_DNA"/>
</dbReference>
<organism evidence="13 14">
    <name type="scientific">Roseateles flavus</name>
    <dbReference type="NCBI Taxonomy" id="3149041"/>
    <lineage>
        <taxon>Bacteria</taxon>
        <taxon>Pseudomonadati</taxon>
        <taxon>Pseudomonadota</taxon>
        <taxon>Betaproteobacteria</taxon>
        <taxon>Burkholderiales</taxon>
        <taxon>Sphaerotilaceae</taxon>
        <taxon>Roseateles</taxon>
    </lineage>
</organism>
<evidence type="ECO:0000256" key="3">
    <source>
        <dbReference type="ARBA" id="ARBA00022500"/>
    </source>
</evidence>
<feature type="domain" description="PAC" evidence="10">
    <location>
        <begin position="791"/>
        <end position="841"/>
    </location>
</feature>
<dbReference type="Pfam" id="PF01339">
    <property type="entry name" value="CheB_methylest"/>
    <property type="match status" value="1"/>
</dbReference>
<dbReference type="CDD" id="cd00075">
    <property type="entry name" value="HATPase"/>
    <property type="match status" value="1"/>
</dbReference>
<dbReference type="InterPro" id="IPR000700">
    <property type="entry name" value="PAS-assoc_C"/>
</dbReference>
<dbReference type="InterPro" id="IPR013656">
    <property type="entry name" value="PAS_4"/>
</dbReference>
<evidence type="ECO:0000256" key="6">
    <source>
        <dbReference type="SAM" id="MobiDB-lite"/>
    </source>
</evidence>
<dbReference type="InterPro" id="IPR050903">
    <property type="entry name" value="Bact_Chemotaxis_MeTrfase"/>
</dbReference>